<keyword evidence="6 8" id="KW-0560">Oxidoreductase</keyword>
<evidence type="ECO:0000256" key="3">
    <source>
        <dbReference type="ARBA" id="ARBA00005349"/>
    </source>
</evidence>
<dbReference type="GO" id="GO:0006744">
    <property type="term" value="P:ubiquinone biosynthetic process"/>
    <property type="evidence" value="ECO:0007669"/>
    <property type="project" value="UniProtKB-UniPathway"/>
</dbReference>
<dbReference type="InterPro" id="IPR051205">
    <property type="entry name" value="UbiH/COQ6_monooxygenase"/>
</dbReference>
<dbReference type="PATRIC" id="fig|45065.4.peg.2070"/>
<dbReference type="SUPFAM" id="SSF51905">
    <property type="entry name" value="FAD/NAD(P)-binding domain"/>
    <property type="match status" value="1"/>
</dbReference>
<dbReference type="OrthoDB" id="9769565at2"/>
<dbReference type="UniPathway" id="UPA00232"/>
<dbReference type="Gene3D" id="3.50.50.60">
    <property type="entry name" value="FAD/NAD(P)-binding domain"/>
    <property type="match status" value="2"/>
</dbReference>
<dbReference type="STRING" id="45065.Lgee_1907"/>
<evidence type="ECO:0000256" key="4">
    <source>
        <dbReference type="ARBA" id="ARBA00022630"/>
    </source>
</evidence>
<keyword evidence="9" id="KW-1185">Reference proteome</keyword>
<evidence type="ECO:0000256" key="6">
    <source>
        <dbReference type="ARBA" id="ARBA00023002"/>
    </source>
</evidence>
<dbReference type="NCBIfam" id="TIGR01988">
    <property type="entry name" value="Ubi-OHases"/>
    <property type="match status" value="1"/>
</dbReference>
<comment type="pathway">
    <text evidence="2">Cofactor biosynthesis; ubiquinone biosynthesis.</text>
</comment>
<evidence type="ECO:0000256" key="5">
    <source>
        <dbReference type="ARBA" id="ARBA00022827"/>
    </source>
</evidence>
<dbReference type="EMBL" id="LNYC01000072">
    <property type="protein sequence ID" value="KTC97246.1"/>
    <property type="molecule type" value="Genomic_DNA"/>
</dbReference>
<gene>
    <name evidence="8" type="primary">ubiH</name>
    <name evidence="8" type="ORF">Lgee_1907</name>
</gene>
<evidence type="ECO:0000313" key="9">
    <source>
        <dbReference type="Proteomes" id="UP000054785"/>
    </source>
</evidence>
<dbReference type="PROSITE" id="PS01304">
    <property type="entry name" value="UBIH"/>
    <property type="match status" value="1"/>
</dbReference>
<name>A0A0W0TNS2_9GAMM</name>
<comment type="similarity">
    <text evidence="3">Belongs to the UbiH/COQ6 family.</text>
</comment>
<keyword evidence="7" id="KW-0503">Monooxygenase</keyword>
<dbReference type="GO" id="GO:0071949">
    <property type="term" value="F:FAD binding"/>
    <property type="evidence" value="ECO:0007669"/>
    <property type="project" value="InterPro"/>
</dbReference>
<dbReference type="PRINTS" id="PR00420">
    <property type="entry name" value="RNGMNOXGNASE"/>
</dbReference>
<protein>
    <submittedName>
        <fullName evidence="8">2-octaprenyl-6-methoxyphenol hydroxylase</fullName>
        <ecNumber evidence="8">1.14.-.-</ecNumber>
    </submittedName>
</protein>
<dbReference type="AlphaFoldDB" id="A0A0W0TNS2"/>
<evidence type="ECO:0000256" key="1">
    <source>
        <dbReference type="ARBA" id="ARBA00001974"/>
    </source>
</evidence>
<accession>A0A0W0TNS2</accession>
<keyword evidence="5" id="KW-0274">FAD</keyword>
<dbReference type="EC" id="1.14.-.-" evidence="8"/>
<dbReference type="InterPro" id="IPR018168">
    <property type="entry name" value="Ubi_Hdrlase_CS"/>
</dbReference>
<dbReference type="PANTHER" id="PTHR43876:SF8">
    <property type="entry name" value="2-OCTAPRENYL-6-METHOXYPHENOL HYDROXYLASE"/>
    <property type="match status" value="1"/>
</dbReference>
<sequence length="401" mass="43680">MTERDTDILIIGGGLAGAALQLALAPHGIRTLLVEARTPATEPDRPLDTRTLALAPASTHILEMLGVWEQVAPAATPITTIHVSEQGRFGRICLEAPQKTPLGFVVEMHHLHAALMRALPENACLMPARLTALDLKTVTATVETPSETLNIRAKLVVAADGADSSARRFAGIGATVKTYQQHALIANIGLSQSHQQVAYERFTPTGPMAMLPLTQMHAALVWTLTPRDAARLRACDEKTFLRELQHAFGYRLGRFERVGERLIYPLREVRAETIAAFPLALVANAANTLHPVAGQGFNLGLRDVSMLAECIIEQGITPLMLQDWASKRRQDQHIIRGFTDGLVRLFTQSWPGLGTLRAAGLTLLDNCPPLKRELARYAQGFGGTPGKLACRIPITPEKIHE</sequence>
<reference evidence="8 9" key="1">
    <citation type="submission" date="2015-11" db="EMBL/GenBank/DDBJ databases">
        <title>Genomic analysis of 38 Legionella species identifies large and diverse effector repertoires.</title>
        <authorList>
            <person name="Burstein D."/>
            <person name="Amaro F."/>
            <person name="Zusman T."/>
            <person name="Lifshitz Z."/>
            <person name="Cohen O."/>
            <person name="Gilbert J.A."/>
            <person name="Pupko T."/>
            <person name="Shuman H.A."/>
            <person name="Segal G."/>
        </authorList>
    </citation>
    <scope>NUCLEOTIDE SEQUENCE [LARGE SCALE GENOMIC DNA]</scope>
    <source>
        <strain evidence="8 9">ATCC 49504</strain>
    </source>
</reference>
<dbReference type="PANTHER" id="PTHR43876">
    <property type="entry name" value="UBIQUINONE BIOSYNTHESIS MONOOXYGENASE COQ6, MITOCHONDRIAL"/>
    <property type="match status" value="1"/>
</dbReference>
<comment type="caution">
    <text evidence="8">The sequence shown here is derived from an EMBL/GenBank/DDBJ whole genome shotgun (WGS) entry which is preliminary data.</text>
</comment>
<dbReference type="InterPro" id="IPR010971">
    <property type="entry name" value="UbiH/COQ6"/>
</dbReference>
<organism evidence="8 9">
    <name type="scientific">Legionella geestiana</name>
    <dbReference type="NCBI Taxonomy" id="45065"/>
    <lineage>
        <taxon>Bacteria</taxon>
        <taxon>Pseudomonadati</taxon>
        <taxon>Pseudomonadota</taxon>
        <taxon>Gammaproteobacteria</taxon>
        <taxon>Legionellales</taxon>
        <taxon>Legionellaceae</taxon>
        <taxon>Legionella</taxon>
    </lineage>
</organism>
<proteinExistence type="inferred from homology"/>
<evidence type="ECO:0000256" key="2">
    <source>
        <dbReference type="ARBA" id="ARBA00004749"/>
    </source>
</evidence>
<dbReference type="InterPro" id="IPR036188">
    <property type="entry name" value="FAD/NAD-bd_sf"/>
</dbReference>
<evidence type="ECO:0000313" key="8">
    <source>
        <dbReference type="EMBL" id="KTC97246.1"/>
    </source>
</evidence>
<comment type="cofactor">
    <cofactor evidence="1">
        <name>FAD</name>
        <dbReference type="ChEBI" id="CHEBI:57692"/>
    </cofactor>
</comment>
<dbReference type="Pfam" id="PF01494">
    <property type="entry name" value="FAD_binding_3"/>
    <property type="match status" value="1"/>
</dbReference>
<dbReference type="InterPro" id="IPR002938">
    <property type="entry name" value="FAD-bd"/>
</dbReference>
<keyword evidence="4" id="KW-0285">Flavoprotein</keyword>
<dbReference type="GO" id="GO:0008681">
    <property type="term" value="F:2-octaprenyl-6-methoxyphenol hydroxylase activity"/>
    <property type="evidence" value="ECO:0007669"/>
    <property type="project" value="TreeGrafter"/>
</dbReference>
<evidence type="ECO:0000256" key="7">
    <source>
        <dbReference type="ARBA" id="ARBA00023033"/>
    </source>
</evidence>
<dbReference type="Proteomes" id="UP000054785">
    <property type="component" value="Unassembled WGS sequence"/>
</dbReference>
<dbReference type="RefSeq" id="WP_028385571.1">
    <property type="nucleotide sequence ID" value="NZ_CAAAHN010000002.1"/>
</dbReference>